<dbReference type="Pfam" id="PF04963">
    <property type="entry name" value="Sigma54_CBD"/>
    <property type="match status" value="1"/>
</dbReference>
<feature type="region of interest" description="Disordered" evidence="9">
    <location>
        <begin position="51"/>
        <end position="105"/>
    </location>
</feature>
<evidence type="ECO:0000256" key="7">
    <source>
        <dbReference type="ARBA" id="ARBA00023125"/>
    </source>
</evidence>
<sequence length="484" mass="55188">MQGNAQIQTAKQTQKVNTQQIQFLNFLFLNQQELDRHINQEMLENPFLEVEKESTLSDDQGDNREVDDSLSGEMRMDEVYSSDDLENDMPNYKLNSPSSSADGTDWKDLQMERVTETEDVRDLMVDQLKYKKLSEAEFEIAHFLVHSTNDRGFLEGDLSTLTDNLGFATGQFYDEAEIEKVKKIVNNCEPQGYACFDIEDYIRTLIILSTEIDAEIKEAALKIFENGLEEFSQLKAGHLADSHGIEEDVLEEVLEFIATIKPYPTKGFGDSWQPENTNIIPDYQISQVNDKLKGEILSSSSYNFNVNEDYAASMKNTARNGTNSYISGKLKSAYWLIDAIQQREDTMTKVIEAIVYLQGSYLISGENSDLRPMILKDVAEYIDMTISTVSRVTSNKYARTPIGLINLKDLFTEAIELDNGERKSNREVQDMVVQLVENEDKNKPMSDFDLRNALKLEGISLTRRTITKYRMAANIPSSKERKLI</sequence>
<dbReference type="Proteomes" id="UP000249873">
    <property type="component" value="Chromosome"/>
</dbReference>
<feature type="domain" description="RNA polymerase sigma factor 54 DNA-binding" evidence="10">
    <location>
        <begin position="324"/>
        <end position="482"/>
    </location>
</feature>
<keyword evidence="2" id="KW-0240">DNA-directed RNA polymerase</keyword>
<evidence type="ECO:0000313" key="12">
    <source>
        <dbReference type="EMBL" id="AWW00396.1"/>
    </source>
</evidence>
<feature type="compositionally biased region" description="Basic and acidic residues" evidence="9">
    <location>
        <begin position="51"/>
        <end position="67"/>
    </location>
</feature>
<feature type="compositionally biased region" description="Polar residues" evidence="9">
    <location>
        <begin position="93"/>
        <end position="102"/>
    </location>
</feature>
<reference evidence="12 13" key="1">
    <citation type="submission" date="2018-05" db="EMBL/GenBank/DDBJ databases">
        <title>Complete genome sequence of Arcticibacterium luteifluviistationis SM1504T, a cytophagaceae bacterium isolated from Arctic surface seawater.</title>
        <authorList>
            <person name="Li Y."/>
            <person name="Qin Q.-L."/>
        </authorList>
    </citation>
    <scope>NUCLEOTIDE SEQUENCE [LARGE SCALE GENOMIC DNA]</scope>
    <source>
        <strain evidence="12 13">SM1504</strain>
    </source>
</reference>
<evidence type="ECO:0000256" key="6">
    <source>
        <dbReference type="ARBA" id="ARBA00023082"/>
    </source>
</evidence>
<dbReference type="Gene3D" id="1.10.10.60">
    <property type="entry name" value="Homeodomain-like"/>
    <property type="match status" value="1"/>
</dbReference>
<dbReference type="PROSITE" id="PS50044">
    <property type="entry name" value="SIGMA54_3"/>
    <property type="match status" value="1"/>
</dbReference>
<evidence type="ECO:0000256" key="4">
    <source>
        <dbReference type="ARBA" id="ARBA00022695"/>
    </source>
</evidence>
<dbReference type="InterPro" id="IPR038709">
    <property type="entry name" value="RpoN_core-bd_sf"/>
</dbReference>
<keyword evidence="5" id="KW-0805">Transcription regulation</keyword>
<organism evidence="12 13">
    <name type="scientific">Arcticibacterium luteifluviistationis</name>
    <dbReference type="NCBI Taxonomy" id="1784714"/>
    <lineage>
        <taxon>Bacteria</taxon>
        <taxon>Pseudomonadati</taxon>
        <taxon>Bacteroidota</taxon>
        <taxon>Cytophagia</taxon>
        <taxon>Cytophagales</taxon>
        <taxon>Leadbetterellaceae</taxon>
        <taxon>Arcticibacterium</taxon>
    </lineage>
</organism>
<dbReference type="InterPro" id="IPR007046">
    <property type="entry name" value="RNA_pol_sigma_54_core-bd"/>
</dbReference>
<dbReference type="PRINTS" id="PR00045">
    <property type="entry name" value="SIGMA54FCT"/>
</dbReference>
<accession>A0A2Z4GH80</accession>
<dbReference type="InterPro" id="IPR007634">
    <property type="entry name" value="RNA_pol_sigma_54_DNA-bd"/>
</dbReference>
<dbReference type="NCBIfam" id="TIGR02395">
    <property type="entry name" value="rpoN_sigma"/>
    <property type="match status" value="1"/>
</dbReference>
<feature type="domain" description="RNA polymerase sigma factor 54 core-binding" evidence="11">
    <location>
        <begin position="112"/>
        <end position="310"/>
    </location>
</feature>
<dbReference type="Gene3D" id="1.10.10.1330">
    <property type="entry name" value="RNA polymerase sigma-54 factor, core-binding domain"/>
    <property type="match status" value="1"/>
</dbReference>
<dbReference type="GO" id="GO:0016779">
    <property type="term" value="F:nucleotidyltransferase activity"/>
    <property type="evidence" value="ECO:0007669"/>
    <property type="project" value="UniProtKB-KW"/>
</dbReference>
<dbReference type="Pfam" id="PF00309">
    <property type="entry name" value="Sigma54_AID"/>
    <property type="match status" value="1"/>
</dbReference>
<dbReference type="GO" id="GO:0016987">
    <property type="term" value="F:sigma factor activity"/>
    <property type="evidence" value="ECO:0007669"/>
    <property type="project" value="UniProtKB-KW"/>
</dbReference>
<gene>
    <name evidence="12" type="primary">rpoN</name>
    <name evidence="12" type="ORF">DJ013_20340</name>
</gene>
<keyword evidence="13" id="KW-1185">Reference proteome</keyword>
<dbReference type="PROSITE" id="PS00718">
    <property type="entry name" value="SIGMA54_2"/>
    <property type="match status" value="1"/>
</dbReference>
<dbReference type="EMBL" id="CP029480">
    <property type="protein sequence ID" value="AWW00396.1"/>
    <property type="molecule type" value="Genomic_DNA"/>
</dbReference>
<dbReference type="AlphaFoldDB" id="A0A2Z4GH80"/>
<dbReference type="KEGG" id="als:DJ013_20340"/>
<dbReference type="GO" id="GO:0006352">
    <property type="term" value="P:DNA-templated transcription initiation"/>
    <property type="evidence" value="ECO:0007669"/>
    <property type="project" value="InterPro"/>
</dbReference>
<dbReference type="PANTHER" id="PTHR32248:SF4">
    <property type="entry name" value="RNA POLYMERASE SIGMA-54 FACTOR"/>
    <property type="match status" value="1"/>
</dbReference>
<evidence type="ECO:0000256" key="5">
    <source>
        <dbReference type="ARBA" id="ARBA00023015"/>
    </source>
</evidence>
<dbReference type="PIRSF" id="PIRSF000774">
    <property type="entry name" value="RpoN"/>
    <property type="match status" value="1"/>
</dbReference>
<name>A0A2Z4GH80_9BACT</name>
<evidence type="ECO:0000313" key="13">
    <source>
        <dbReference type="Proteomes" id="UP000249873"/>
    </source>
</evidence>
<comment type="similarity">
    <text evidence="1">Belongs to the sigma-54 factor family.</text>
</comment>
<dbReference type="GO" id="GO:0000428">
    <property type="term" value="C:DNA-directed RNA polymerase complex"/>
    <property type="evidence" value="ECO:0007669"/>
    <property type="project" value="UniProtKB-KW"/>
</dbReference>
<evidence type="ECO:0000256" key="2">
    <source>
        <dbReference type="ARBA" id="ARBA00022478"/>
    </source>
</evidence>
<dbReference type="InterPro" id="IPR000394">
    <property type="entry name" value="RNA_pol_sigma_54"/>
</dbReference>
<evidence type="ECO:0000256" key="9">
    <source>
        <dbReference type="SAM" id="MobiDB-lite"/>
    </source>
</evidence>
<keyword evidence="4" id="KW-0548">Nucleotidyltransferase</keyword>
<keyword evidence="6" id="KW-0731">Sigma factor</keyword>
<evidence type="ECO:0000256" key="1">
    <source>
        <dbReference type="ARBA" id="ARBA00008798"/>
    </source>
</evidence>
<evidence type="ECO:0000256" key="8">
    <source>
        <dbReference type="ARBA" id="ARBA00023163"/>
    </source>
</evidence>
<dbReference type="GO" id="GO:0003677">
    <property type="term" value="F:DNA binding"/>
    <property type="evidence" value="ECO:0007669"/>
    <property type="project" value="UniProtKB-KW"/>
</dbReference>
<keyword evidence="3" id="KW-0808">Transferase</keyword>
<protein>
    <submittedName>
        <fullName evidence="12">RNA polymerase sigma-54 factor</fullName>
    </submittedName>
</protein>
<evidence type="ECO:0000259" key="10">
    <source>
        <dbReference type="Pfam" id="PF04552"/>
    </source>
</evidence>
<proteinExistence type="inferred from homology"/>
<dbReference type="RefSeq" id="WP_111373762.1">
    <property type="nucleotide sequence ID" value="NZ_CP029480.1"/>
</dbReference>
<dbReference type="PANTHER" id="PTHR32248">
    <property type="entry name" value="RNA POLYMERASE SIGMA-54 FACTOR"/>
    <property type="match status" value="1"/>
</dbReference>
<evidence type="ECO:0000259" key="11">
    <source>
        <dbReference type="Pfam" id="PF04963"/>
    </source>
</evidence>
<keyword evidence="8" id="KW-0804">Transcription</keyword>
<dbReference type="OrthoDB" id="9814402at2"/>
<dbReference type="GO" id="GO:0001216">
    <property type="term" value="F:DNA-binding transcription activator activity"/>
    <property type="evidence" value="ECO:0007669"/>
    <property type="project" value="InterPro"/>
</dbReference>
<dbReference type="Pfam" id="PF04552">
    <property type="entry name" value="Sigma54_DBD"/>
    <property type="match status" value="1"/>
</dbReference>
<evidence type="ECO:0000256" key="3">
    <source>
        <dbReference type="ARBA" id="ARBA00022679"/>
    </source>
</evidence>
<keyword evidence="7" id="KW-0238">DNA-binding</keyword>